<dbReference type="EMBL" id="GBXM01059199">
    <property type="protein sequence ID" value="JAH49378.1"/>
    <property type="molecule type" value="Transcribed_RNA"/>
</dbReference>
<reference evidence="1" key="2">
    <citation type="journal article" date="2015" name="Fish Shellfish Immunol.">
        <title>Early steps in the European eel (Anguilla anguilla)-Vibrio vulnificus interaction in the gills: Role of the RtxA13 toxin.</title>
        <authorList>
            <person name="Callol A."/>
            <person name="Pajuelo D."/>
            <person name="Ebbesson L."/>
            <person name="Teles M."/>
            <person name="MacKenzie S."/>
            <person name="Amaro C."/>
        </authorList>
    </citation>
    <scope>NUCLEOTIDE SEQUENCE</scope>
</reference>
<accession>A0A0E9T9F6</accession>
<proteinExistence type="predicted"/>
<sequence>MDAFIFAVSRMMSLLTGSDAHSPRKISAW</sequence>
<organism evidence="1">
    <name type="scientific">Anguilla anguilla</name>
    <name type="common">European freshwater eel</name>
    <name type="synonym">Muraena anguilla</name>
    <dbReference type="NCBI Taxonomy" id="7936"/>
    <lineage>
        <taxon>Eukaryota</taxon>
        <taxon>Metazoa</taxon>
        <taxon>Chordata</taxon>
        <taxon>Craniata</taxon>
        <taxon>Vertebrata</taxon>
        <taxon>Euteleostomi</taxon>
        <taxon>Actinopterygii</taxon>
        <taxon>Neopterygii</taxon>
        <taxon>Teleostei</taxon>
        <taxon>Anguilliformes</taxon>
        <taxon>Anguillidae</taxon>
        <taxon>Anguilla</taxon>
    </lineage>
</organism>
<name>A0A0E9T9F6_ANGAN</name>
<evidence type="ECO:0000313" key="1">
    <source>
        <dbReference type="EMBL" id="JAH49378.1"/>
    </source>
</evidence>
<dbReference type="AlphaFoldDB" id="A0A0E9T9F6"/>
<reference evidence="1" key="1">
    <citation type="submission" date="2014-11" db="EMBL/GenBank/DDBJ databases">
        <authorList>
            <person name="Amaro Gonzalez C."/>
        </authorList>
    </citation>
    <scope>NUCLEOTIDE SEQUENCE</scope>
</reference>
<protein>
    <submittedName>
        <fullName evidence="1">Uncharacterized protein</fullName>
    </submittedName>
</protein>